<dbReference type="InterPro" id="IPR022509">
    <property type="entry name" value="Conjugation_ATPase_TraG"/>
</dbReference>
<dbReference type="GO" id="GO:0005524">
    <property type="term" value="F:ATP binding"/>
    <property type="evidence" value="ECO:0007669"/>
    <property type="project" value="InterPro"/>
</dbReference>
<dbReference type="EMBL" id="JAHSPG010000014">
    <property type="protein sequence ID" value="MBV4359078.1"/>
    <property type="molecule type" value="Genomic_DNA"/>
</dbReference>
<keyword evidence="5" id="KW-1185">Reference proteome</keyword>
<evidence type="ECO:0000313" key="5">
    <source>
        <dbReference type="Proteomes" id="UP000812270"/>
    </source>
</evidence>
<dbReference type="Pfam" id="PF12991">
    <property type="entry name" value="DUF3875"/>
    <property type="match status" value="1"/>
</dbReference>
<dbReference type="PANTHER" id="PTHR38467:SF1">
    <property type="entry name" value="CONJUGATIVE TRANSFER: ASSEMBLY"/>
    <property type="match status" value="1"/>
</dbReference>
<accession>A0A9E2S9R0</accession>
<dbReference type="AlphaFoldDB" id="A0A9E2S9R0"/>
<dbReference type="Pfam" id="PF03135">
    <property type="entry name" value="CagE_TrbE_VirB"/>
    <property type="match status" value="1"/>
</dbReference>
<proteinExistence type="predicted"/>
<feature type="domain" description="CagE TrbE VirB component of type IV transporter system central" evidence="1">
    <location>
        <begin position="270"/>
        <end position="368"/>
    </location>
</feature>
<dbReference type="InterPro" id="IPR043964">
    <property type="entry name" value="P-loop_TraG"/>
</dbReference>
<dbReference type="PANTHER" id="PTHR38467">
    <property type="match status" value="1"/>
</dbReference>
<dbReference type="InterPro" id="IPR053155">
    <property type="entry name" value="F-pilin_assembly_TraC"/>
</dbReference>
<dbReference type="Proteomes" id="UP000812270">
    <property type="component" value="Unassembled WGS sequence"/>
</dbReference>
<dbReference type="InterPro" id="IPR018145">
    <property type="entry name" value="CagE_TrbE_VirB_cntrl_dom"/>
</dbReference>
<feature type="domain" description="TraG P-loop" evidence="3">
    <location>
        <begin position="403"/>
        <end position="808"/>
    </location>
</feature>
<organism evidence="4 5">
    <name type="scientific">Pinibacter aurantiacus</name>
    <dbReference type="NCBI Taxonomy" id="2851599"/>
    <lineage>
        <taxon>Bacteria</taxon>
        <taxon>Pseudomonadati</taxon>
        <taxon>Bacteroidota</taxon>
        <taxon>Chitinophagia</taxon>
        <taxon>Chitinophagales</taxon>
        <taxon>Chitinophagaceae</taxon>
        <taxon>Pinibacter</taxon>
    </lineage>
</organism>
<evidence type="ECO:0000313" key="4">
    <source>
        <dbReference type="EMBL" id="MBV4359078.1"/>
    </source>
</evidence>
<protein>
    <submittedName>
        <fullName evidence="4">TraG family conjugative transposon ATPase</fullName>
    </submittedName>
</protein>
<evidence type="ECO:0000259" key="2">
    <source>
        <dbReference type="Pfam" id="PF12991"/>
    </source>
</evidence>
<dbReference type="NCBIfam" id="TIGR03783">
    <property type="entry name" value="Bac_Flav_CT_G"/>
    <property type="match status" value="1"/>
</dbReference>
<name>A0A9E2S9R0_9BACT</name>
<sequence length="814" mass="92672">MEKWMRDILPIMDVEHDCIISKQGDISIVFSCKLPEIFTQSDENYEALHQGLIKAIKVLPKDAVFHKQDWFIRTLYTSDINNEANFLTSCSEKHFKGRPYLLHESYIILTKKAPGRKSASSILSNLLRPTLVPEQTINLLAIEEFEDSCGQFQKILESTGIGLERLRDEQLLSGRKRAGLIEQYCNLSTSDGECFIKDIQLKDDFKIGSHYLQLFAIADTEEMPGLCGAKTTYEKYSTDRTKFSIGFAASLGLLLPCDHIYNQYIMIGDAQASIKKLESKRLRLQSLSNYSRENAIARDAVNEFLNECISQSRLPVSAHFNIITWTTNKNELKEIKNLVATSLAQMNAVAKQETVGAAQIWWAGIPGNEADFPMNDTFETFAEQASCFLSLETNYESCDPNEGIRFCDRLSGKPVYVDLFDAPRKQGITSNMGMLVCGTSGGGKSMTVNHILRSMYDQGSHCVIVDIGGSYKGLCELVKGYYFTYEEKNPIRFNPFYIAQGDLLDTEKKESLKALLIALWKQENEKFNRSEYVALSNALSGYYEYLQNNSNVFPCFNTFYEYLHAEYVGVLKGHNVKDSDFDVSNFLYVLRPYYKGGEFDYLLNAKENLELLQQPFVVFELDAIKDHPILFPVVTLIIMEMFISKMRKLQGERKVLVIDEAWKAIAKSGMAEFLKYAFKTIRKFNGVPCVITQELDDLVSSPIIKDAIINNADIKILMDMRKFINKFDKLQDVLGLSEKAKTILLSVNKDNREIFIDLGGQISKVYKNELCPEEYFAFTTDGRERVKVLEYAERYGSMEKGIAKLVEEMKAGRH</sequence>
<feature type="domain" description="TraG N-terminal Bacteroidetes" evidence="2">
    <location>
        <begin position="7"/>
        <end position="49"/>
    </location>
</feature>
<reference evidence="4" key="1">
    <citation type="submission" date="2021-06" db="EMBL/GenBank/DDBJ databases">
        <authorList>
            <person name="Huq M.A."/>
        </authorList>
    </citation>
    <scope>NUCLEOTIDE SEQUENCE</scope>
    <source>
        <strain evidence="4">MAH-26</strain>
    </source>
</reference>
<evidence type="ECO:0000259" key="1">
    <source>
        <dbReference type="Pfam" id="PF03135"/>
    </source>
</evidence>
<dbReference type="Pfam" id="PF19044">
    <property type="entry name" value="P-loop_TraG"/>
    <property type="match status" value="1"/>
</dbReference>
<gene>
    <name evidence="4" type="ORF">KTO63_18060</name>
</gene>
<evidence type="ECO:0000259" key="3">
    <source>
        <dbReference type="Pfam" id="PF19044"/>
    </source>
</evidence>
<dbReference type="InterPro" id="IPR024451">
    <property type="entry name" value="TraG_N_Bacteroidetes"/>
</dbReference>
<comment type="caution">
    <text evidence="4">The sequence shown here is derived from an EMBL/GenBank/DDBJ whole genome shotgun (WGS) entry which is preliminary data.</text>
</comment>
<dbReference type="RefSeq" id="WP_217792930.1">
    <property type="nucleotide sequence ID" value="NZ_JAHSPG010000014.1"/>
</dbReference>